<feature type="compositionally biased region" description="Polar residues" evidence="1">
    <location>
        <begin position="537"/>
        <end position="556"/>
    </location>
</feature>
<dbReference type="AlphaFoldDB" id="A0AAN7QK44"/>
<feature type="region of interest" description="Disordered" evidence="1">
    <location>
        <begin position="85"/>
        <end position="125"/>
    </location>
</feature>
<protein>
    <submittedName>
        <fullName evidence="2">Uncharacterized protein</fullName>
    </submittedName>
</protein>
<proteinExistence type="predicted"/>
<feature type="compositionally biased region" description="Polar residues" evidence="1">
    <location>
        <begin position="922"/>
        <end position="936"/>
    </location>
</feature>
<feature type="region of interest" description="Disordered" evidence="1">
    <location>
        <begin position="891"/>
        <end position="1003"/>
    </location>
</feature>
<keyword evidence="3" id="KW-1185">Reference proteome</keyword>
<feature type="region of interest" description="Disordered" evidence="1">
    <location>
        <begin position="234"/>
        <end position="266"/>
    </location>
</feature>
<name>A0AAN7QK44_9COLE</name>
<feature type="region of interest" description="Disordered" evidence="1">
    <location>
        <begin position="700"/>
        <end position="769"/>
    </location>
</feature>
<feature type="compositionally biased region" description="Polar residues" evidence="1">
    <location>
        <begin position="247"/>
        <end position="266"/>
    </location>
</feature>
<feature type="compositionally biased region" description="Polar residues" evidence="1">
    <location>
        <begin position="375"/>
        <end position="384"/>
    </location>
</feature>
<accession>A0AAN7QK44</accession>
<feature type="region of interest" description="Disordered" evidence="1">
    <location>
        <begin position="15"/>
        <end position="58"/>
    </location>
</feature>
<evidence type="ECO:0000313" key="3">
    <source>
        <dbReference type="Proteomes" id="UP001353858"/>
    </source>
</evidence>
<organism evidence="2 3">
    <name type="scientific">Aquatica leii</name>
    <dbReference type="NCBI Taxonomy" id="1421715"/>
    <lineage>
        <taxon>Eukaryota</taxon>
        <taxon>Metazoa</taxon>
        <taxon>Ecdysozoa</taxon>
        <taxon>Arthropoda</taxon>
        <taxon>Hexapoda</taxon>
        <taxon>Insecta</taxon>
        <taxon>Pterygota</taxon>
        <taxon>Neoptera</taxon>
        <taxon>Endopterygota</taxon>
        <taxon>Coleoptera</taxon>
        <taxon>Polyphaga</taxon>
        <taxon>Elateriformia</taxon>
        <taxon>Elateroidea</taxon>
        <taxon>Lampyridae</taxon>
        <taxon>Luciolinae</taxon>
        <taxon>Aquatica</taxon>
    </lineage>
</organism>
<feature type="region of interest" description="Disordered" evidence="1">
    <location>
        <begin position="362"/>
        <end position="406"/>
    </location>
</feature>
<dbReference type="EMBL" id="JARPUR010000002">
    <property type="protein sequence ID" value="KAK4881883.1"/>
    <property type="molecule type" value="Genomic_DNA"/>
</dbReference>
<sequence>MGQCTSRKAAGAFAASAAATHNKTSMHHHKQLQSPDYDDNKDSTVKKPGSYSKGVATSFGFRRRPATAPAIADNATAARRLANQEFTDRNGNNGDTTSLTNNAVPPGRTTPRLAPPRKEANATRVSRFGFRKPNVNRLNKVADINNDEIDTLSYGTQSVNNKIAYKSALQPRTRIANTNFDSNDNKSRNNIYAQPQPQVGRYTLQSSHLPKPQLPVRVIESKTEKQLANNNRKAFRAMQPTEDCSSKEGSMTEDSGVGSHSSAGTCETDTLQGVELLDNSPTSAVNRKNFPQKVRHYEMVISGNNFDLRDLDDMSETSVPIPKLPSVFENNYNNGYVRERRLEYEKHIEKCRRKISITSSEGYSDLEDQPYVQRSPHNINNQPPKTFLKPKSKLSEESSIPSSDEHEWGYAGEAMADDFSYSFSSSDESKDKESLIPNKFVLKPASLALQNLMTRSMATSTPSSEIKNVLLTIEDPKFAALAAASNIGTLLEDETSPVDSLICSYSENDDIKHKFLNNDLKKDSASSSNSKDVNEKLTLSPSSPGTPTNASNSLSLSDGKDYFDDEIADQPALVFDDTITVTTTEVGSLTQPNSENTPTLIDNTPKLKRKQLNTFEYSPLLLRKRTLLQSRTASMDTLSPCESITSDDLMLDYDQSQSSGLDDNMDRTHRRTSEYHSLDETVVKTEDSKIAEQLREWAKSMAPNFNKNPSKSHTSRILRSRASTPNSIPDSPHSLENRVNSRTHSVSRSPMRPPRPGLSSPAGYDSDDSIKIDRSSHGAMVQDIVQMKTMLFKLKRVLNEQVDEECLKKSETLNPFENQSNLKNGLFNGLSSEFTSLENVDDGGNARLELADLRRQVLFLQGQLDDREQIVQDLQERMSKLVVDNEQAKSAPASTVSSEVSTVNAATQTERVRPISAGPSLLQVSPTDGTVGSLVSASERRSRPPRTIEASYQSYCSSTQKSVPKLWRKPGEPPSPQLYLSNVPASSIPRRANSRTRAPSTPS</sequence>
<reference evidence="3" key="1">
    <citation type="submission" date="2023-01" db="EMBL/GenBank/DDBJ databases">
        <title>Key to firefly adult light organ development and bioluminescence: homeobox transcription factors regulate luciferase expression and transportation to peroxisome.</title>
        <authorList>
            <person name="Fu X."/>
        </authorList>
    </citation>
    <scope>NUCLEOTIDE SEQUENCE [LARGE SCALE GENOMIC DNA]</scope>
</reference>
<feature type="compositionally biased region" description="Polar residues" evidence="1">
    <location>
        <begin position="703"/>
        <end position="712"/>
    </location>
</feature>
<feature type="compositionally biased region" description="Polar residues" evidence="1">
    <location>
        <begin position="89"/>
        <end position="103"/>
    </location>
</feature>
<feature type="compositionally biased region" description="Polar residues" evidence="1">
    <location>
        <begin position="720"/>
        <end position="729"/>
    </location>
</feature>
<dbReference type="Proteomes" id="UP001353858">
    <property type="component" value="Unassembled WGS sequence"/>
</dbReference>
<gene>
    <name evidence="2" type="ORF">RN001_005202</name>
</gene>
<feature type="region of interest" description="Disordered" evidence="1">
    <location>
        <begin position="521"/>
        <end position="557"/>
    </location>
</feature>
<feature type="compositionally biased region" description="Polar residues" evidence="1">
    <location>
        <begin position="892"/>
        <end position="909"/>
    </location>
</feature>
<comment type="caution">
    <text evidence="2">The sequence shown here is derived from an EMBL/GenBank/DDBJ whole genome shotgun (WGS) entry which is preliminary data.</text>
</comment>
<evidence type="ECO:0000313" key="2">
    <source>
        <dbReference type="EMBL" id="KAK4881883.1"/>
    </source>
</evidence>
<evidence type="ECO:0000256" key="1">
    <source>
        <dbReference type="SAM" id="MobiDB-lite"/>
    </source>
</evidence>
<feature type="compositionally biased region" description="Polar residues" evidence="1">
    <location>
        <begin position="950"/>
        <end position="962"/>
    </location>
</feature>